<evidence type="ECO:0000259" key="4">
    <source>
        <dbReference type="Pfam" id="PF13456"/>
    </source>
</evidence>
<evidence type="ECO:0000259" key="6">
    <source>
        <dbReference type="Pfam" id="PF14111"/>
    </source>
</evidence>
<dbReference type="GO" id="GO:0003676">
    <property type="term" value="F:nucleic acid binding"/>
    <property type="evidence" value="ECO:0007669"/>
    <property type="project" value="InterPro"/>
</dbReference>
<dbReference type="PANTHER" id="PTHR33116">
    <property type="entry name" value="REVERSE TRANSCRIPTASE ZINC-BINDING DOMAIN-CONTAINING PROTEIN-RELATED-RELATED"/>
    <property type="match status" value="1"/>
</dbReference>
<dbReference type="EMBL" id="UZAU01000813">
    <property type="status" value="NOT_ANNOTATED_CDS"/>
    <property type="molecule type" value="Genomic_DNA"/>
</dbReference>
<dbReference type="Pfam" id="PF07727">
    <property type="entry name" value="RVT_2"/>
    <property type="match status" value="1"/>
</dbReference>
<dbReference type="SUPFAM" id="SSF53098">
    <property type="entry name" value="Ribonuclease H-like"/>
    <property type="match status" value="1"/>
</dbReference>
<dbReference type="CDD" id="cd06222">
    <property type="entry name" value="RNase_H_like"/>
    <property type="match status" value="1"/>
</dbReference>
<feature type="domain" description="DUF4283" evidence="6">
    <location>
        <begin position="43"/>
        <end position="118"/>
    </location>
</feature>
<dbReference type="InterPro" id="IPR026960">
    <property type="entry name" value="RVT-Znf"/>
</dbReference>
<dbReference type="InterPro" id="IPR036397">
    <property type="entry name" value="RNaseH_sf"/>
</dbReference>
<feature type="domain" description="RNase H type-1" evidence="4">
    <location>
        <begin position="1214"/>
        <end position="1334"/>
    </location>
</feature>
<dbReference type="InterPro" id="IPR025836">
    <property type="entry name" value="Zn_knuckle_CX2CX4HX4C"/>
</dbReference>
<dbReference type="Pfam" id="PF13456">
    <property type="entry name" value="RVT_3"/>
    <property type="match status" value="1"/>
</dbReference>
<dbReference type="Proteomes" id="UP000596661">
    <property type="component" value="Unassembled WGS sequence"/>
</dbReference>
<evidence type="ECO:0008006" key="10">
    <source>
        <dbReference type="Google" id="ProtNLM"/>
    </source>
</evidence>
<dbReference type="SUPFAM" id="SSF56672">
    <property type="entry name" value="DNA/RNA polymerases"/>
    <property type="match status" value="2"/>
</dbReference>
<feature type="domain" description="Reverse transcriptase Ty1/copia-type" evidence="3">
    <location>
        <begin position="1786"/>
        <end position="1963"/>
    </location>
</feature>
<evidence type="ECO:0000259" key="2">
    <source>
        <dbReference type="Pfam" id="PF00078"/>
    </source>
</evidence>
<evidence type="ECO:0000313" key="8">
    <source>
        <dbReference type="EnsemblPlants" id="cds.evm.model.10.833"/>
    </source>
</evidence>
<dbReference type="GO" id="GO:0004523">
    <property type="term" value="F:RNA-DNA hybrid ribonuclease activity"/>
    <property type="evidence" value="ECO:0007669"/>
    <property type="project" value="InterPro"/>
</dbReference>
<feature type="compositionally biased region" description="Polar residues" evidence="1">
    <location>
        <begin position="1607"/>
        <end position="1626"/>
    </location>
</feature>
<evidence type="ECO:0000313" key="9">
    <source>
        <dbReference type="Proteomes" id="UP000596661"/>
    </source>
</evidence>
<feature type="domain" description="Reverse transcriptase zinc-binding" evidence="5">
    <location>
        <begin position="1102"/>
        <end position="1182"/>
    </location>
</feature>
<feature type="compositionally biased region" description="Low complexity" evidence="1">
    <location>
        <begin position="1697"/>
        <end position="1707"/>
    </location>
</feature>
<feature type="region of interest" description="Disordered" evidence="1">
    <location>
        <begin position="1587"/>
        <end position="1671"/>
    </location>
</feature>
<dbReference type="CDD" id="cd01650">
    <property type="entry name" value="RT_nLTR_like"/>
    <property type="match status" value="1"/>
</dbReference>
<dbReference type="InterPro" id="IPR002156">
    <property type="entry name" value="RNaseH_domain"/>
</dbReference>
<dbReference type="SUPFAM" id="SSF56219">
    <property type="entry name" value="DNase I-like"/>
    <property type="match status" value="1"/>
</dbReference>
<dbReference type="InterPro" id="IPR036691">
    <property type="entry name" value="Endo/exonu/phosph_ase_sf"/>
</dbReference>
<dbReference type="EnsemblPlants" id="evm.model.10.833">
    <property type="protein sequence ID" value="cds.evm.model.10.833"/>
    <property type="gene ID" value="evm.TU.10.833"/>
</dbReference>
<feature type="domain" description="Zinc knuckle CX2CX4HX4C" evidence="7">
    <location>
        <begin position="182"/>
        <end position="228"/>
    </location>
</feature>
<dbReference type="InterPro" id="IPR025558">
    <property type="entry name" value="DUF4283"/>
</dbReference>
<dbReference type="InterPro" id="IPR043502">
    <property type="entry name" value="DNA/RNA_pol_sf"/>
</dbReference>
<evidence type="ECO:0000259" key="7">
    <source>
        <dbReference type="Pfam" id="PF14392"/>
    </source>
</evidence>
<dbReference type="InterPro" id="IPR012337">
    <property type="entry name" value="RNaseH-like_sf"/>
</dbReference>
<keyword evidence="9" id="KW-1185">Reference proteome</keyword>
<dbReference type="Gene3D" id="3.30.420.10">
    <property type="entry name" value="Ribonuclease H-like superfamily/Ribonuclease H"/>
    <property type="match status" value="1"/>
</dbReference>
<sequence>MASSSSMVNDLEDHYSRIQLEEEEEETLLCDIIADVRQLIDDRWCLVGKFLTSRVIDFLSMQHTMASLWQPAKCMFVKELQTNLYLFQFYHETDMQRVIVGSPWTFNKFQLVFERLKKGDDPFTMKLNRLDIWVRLHNLWPGFMSDTVVQNVGNDIGSYVKSDSKNFNGIWRDSLRVRTKINVEKPLKRRMKLKRTDGEWLWTNFKYEFLPTFCFICGIIGHSERFCSRIYDTPLELIGKPYGLWMKAQPQRKNKLIGARWLRTGTAADSQFSDEGVNGSDEPLNEAVNGVNALKGKNAVDKVNPQQEALMITDSKRRRTEVAGKEVMEEDEVEIYNGNGSVSKNGYLDLLVQKKPNFVFLCETLSRKDSIEKVRVQLKFEGAFSCDVQGRSGGIAMLWRNKDEVSLIRYGHDYIDVQITNSDGVIWRLTDKKGGVPYPDWLLEGFHQALVDSKLCDFNLSGYPYTWEKGRTSLNWIEVRLDRALVSQSWLSVFHSAKLTNLELTSSDHCPILLEPTVNNFVPVKKQFSRYFHAAATTRRRNNSITKLQNATGVWCDWDIGLSEVIKEYFDELYCASPVNFATVIDNIGPSVSIQQNIDLLSAVTEEEVKNALFQMQPEKSPGPDGMTPRFFQKCLHIVKEDMVSLVMANRLKAVLPQLISETQSAFVPGRFMTNNIMISYEVMHYLKQKRLGKEGYMALKLYFSKAYDRVEWKFLEAVLQRMGFDAKWIFLVLCCISSVEYTVTHSGRHIGPIVPTRGIRQGDPLSSYLFLICVEAFSSLIKHYEVSQQIRGIRVANGAPVFSQMLFADDSYVFCRANDNDSNKMLTLLHDFEYASGQKVNFSKSSVFFSCNTQLGVRALICQRMGIQEAGENSLYLGLPCIIGRNKNAVFGFVKDKVCKRILNWEGRFLSKASKELLLKTVAQAIPNHAMSVFLFPLKTCKAIESVMSKYWWQSSKQSRGVSWLSWNKLCNHKNVGGLGFKDLRQYNIALLGKQSWRLLMHDSALVTKVFKARYFPNSSFLAAQLGNNPSYVWRSLFATKNLMLAWLVSSLMCVNAKQWDMEIINDLFNAIDQSVIMSVPLPMTVHEDCWTWSKEKSGFYSVKSAYGWLRNQSIPAGVDAGLWKNFWKIKVQPKVLHFGWRAIFGILATKVQLNTKHVYVNRICSFCNMAEETIMHILCAQECKLEPHLSHFEIGKEVEHWTKPDVNMVKVNVDGAIFEALHSFGFGFIARDCNGEIIEAGSFSKSGTSSPEIVELIGIKEALSWIKDKSWDNILLETDCRLAVQAIYTSIVMPSTFGMLVQDCQYLLSQMSHVKLCFVKHSPNEAAHFLARLRGLALNGVRILYLNENQDEDKDHLLSLNVKQDGTGIILLLVKLLHGITRLQWSRRFQSQTVTAPTPDLFAQSSNSTSFVWNSFSSSQSTSLTIKLDHANFLSWKSQVVPTVIGDDLDEILFSGISPPQLLIDGKTNPAYQQWKKHDQFLLSWLRSSMTEGVLASISNHHTSFASLADPFIITSFNINDQDIVLQILNGLGAQFDPVLFGITSRSDFLTLDEVQALLMSHESRLEHHNFMTDRSMKLQANLTIGNNKSNSGRYIPPPARGKNTESSSRNSGRGANVPVTNGIESLDSLTPYAGTETLTIGDEPLLPSPSPNLQNTDTSVSVSPMPSQNSETYLPISNTNTPPIVIIQFVSGVPPTTSPTSAPHPHTKNTSQQPMKFDVPAQQLHATNHNTSSSGVQPVHTTHDSRIISRIHKMKTRSQSGIYKPKAYLSTRHPLAESLFPTKPRLVAKGYLQTPGIHYEETFSLVVKLVIVRTVLTLAVTSAWPVKQLDVSNAVLNGDLDETVYLRPPRGFEDPSKPTHVCQLHKALYGLKQAPQAWNEKLRQTLLQLGFQASRSNTSLFVYGSESSLIILLVYVNDILVTGPDSQFISKLIAGLNGSFSLKDLVTIHYFLGIEIYRDDAARPAVQYLTLTRPDVTFIINKLRQFIHAPTITHWEAYKRLLQYLKGTISHSLLLRPVASMDICAYSDADWASCIDDQRRMHSEEVSCPLCGEGEETMEHLFLYCNFTFTFGGHPLGGYASF</sequence>
<reference evidence="8" key="1">
    <citation type="submission" date="2021-03" db="UniProtKB">
        <authorList>
            <consortium name="EnsemblPlants"/>
        </authorList>
    </citation>
    <scope>IDENTIFICATION</scope>
</reference>
<name>A0A803QQJ5_CANSA</name>
<dbReference type="PANTHER" id="PTHR33116:SF86">
    <property type="entry name" value="REVERSE TRANSCRIPTASE DOMAIN-CONTAINING PROTEIN"/>
    <property type="match status" value="1"/>
</dbReference>
<dbReference type="Pfam" id="PF13966">
    <property type="entry name" value="zf-RVT"/>
    <property type="match status" value="1"/>
</dbReference>
<feature type="compositionally biased region" description="Polar residues" evidence="1">
    <location>
        <begin position="1655"/>
        <end position="1671"/>
    </location>
</feature>
<evidence type="ECO:0000259" key="5">
    <source>
        <dbReference type="Pfam" id="PF13966"/>
    </source>
</evidence>
<feature type="region of interest" description="Disordered" evidence="1">
    <location>
        <begin position="1697"/>
        <end position="1716"/>
    </location>
</feature>
<dbReference type="InterPro" id="IPR000477">
    <property type="entry name" value="RT_dom"/>
</dbReference>
<feature type="domain" description="Reverse transcriptase" evidence="2">
    <location>
        <begin position="647"/>
        <end position="854"/>
    </location>
</feature>
<dbReference type="InterPro" id="IPR044730">
    <property type="entry name" value="RNase_H-like_dom_plant"/>
</dbReference>
<dbReference type="Pfam" id="PF14392">
    <property type="entry name" value="zf-CCHC_4"/>
    <property type="match status" value="1"/>
</dbReference>
<dbReference type="Gene3D" id="3.60.10.10">
    <property type="entry name" value="Endonuclease/exonuclease/phosphatase"/>
    <property type="match status" value="1"/>
</dbReference>
<evidence type="ECO:0000259" key="3">
    <source>
        <dbReference type="Pfam" id="PF07727"/>
    </source>
</evidence>
<protein>
    <recommendedName>
        <fullName evidence="10">Reverse transcriptase</fullName>
    </recommendedName>
</protein>
<organism evidence="8 9">
    <name type="scientific">Cannabis sativa</name>
    <name type="common">Hemp</name>
    <name type="synonym">Marijuana</name>
    <dbReference type="NCBI Taxonomy" id="3483"/>
    <lineage>
        <taxon>Eukaryota</taxon>
        <taxon>Viridiplantae</taxon>
        <taxon>Streptophyta</taxon>
        <taxon>Embryophyta</taxon>
        <taxon>Tracheophyta</taxon>
        <taxon>Spermatophyta</taxon>
        <taxon>Magnoliopsida</taxon>
        <taxon>eudicotyledons</taxon>
        <taxon>Gunneridae</taxon>
        <taxon>Pentapetalae</taxon>
        <taxon>rosids</taxon>
        <taxon>fabids</taxon>
        <taxon>Rosales</taxon>
        <taxon>Cannabaceae</taxon>
        <taxon>Cannabis</taxon>
    </lineage>
</organism>
<dbReference type="Pfam" id="PF00078">
    <property type="entry name" value="RVT_1"/>
    <property type="match status" value="1"/>
</dbReference>
<dbReference type="Pfam" id="PF14111">
    <property type="entry name" value="DUF4283"/>
    <property type="match status" value="1"/>
</dbReference>
<dbReference type="Pfam" id="PF14223">
    <property type="entry name" value="Retrotran_gag_2"/>
    <property type="match status" value="1"/>
</dbReference>
<dbReference type="InterPro" id="IPR013103">
    <property type="entry name" value="RVT_2"/>
</dbReference>
<dbReference type="Gramene" id="evm.model.10.833">
    <property type="protein sequence ID" value="cds.evm.model.10.833"/>
    <property type="gene ID" value="evm.TU.10.833"/>
</dbReference>
<proteinExistence type="predicted"/>
<accession>A0A803QQJ5</accession>
<evidence type="ECO:0000256" key="1">
    <source>
        <dbReference type="SAM" id="MobiDB-lite"/>
    </source>
</evidence>